<dbReference type="EMBL" id="CP043494">
    <property type="protein sequence ID" value="WNG44503.1"/>
    <property type="molecule type" value="Genomic_DNA"/>
</dbReference>
<dbReference type="Pfam" id="PF12770">
    <property type="entry name" value="CHAT"/>
    <property type="match status" value="1"/>
</dbReference>
<keyword evidence="4" id="KW-1185">Reference proteome</keyword>
<dbReference type="Proteomes" id="UP001611383">
    <property type="component" value="Chromosome"/>
</dbReference>
<feature type="region of interest" description="Disordered" evidence="1">
    <location>
        <begin position="495"/>
        <end position="528"/>
    </location>
</feature>
<dbReference type="Gene3D" id="3.40.50.1820">
    <property type="entry name" value="alpha/beta hydrolase"/>
    <property type="match status" value="1"/>
</dbReference>
<dbReference type="SUPFAM" id="SSF53474">
    <property type="entry name" value="alpha/beta-Hydrolases"/>
    <property type="match status" value="1"/>
</dbReference>
<evidence type="ECO:0000313" key="4">
    <source>
        <dbReference type="Proteomes" id="UP001611383"/>
    </source>
</evidence>
<feature type="domain" description="CHAT" evidence="2">
    <location>
        <begin position="863"/>
        <end position="1030"/>
    </location>
</feature>
<sequence>MATVIKDVVVLLPGLLGSVLKRDGKEIWGLSGSAIFRALFSGAGSVKSLTLKSDSGGELADDGVEATAVLPDTHLIPGLWKVDGYTRVAETLVGRLGLIPGANFFEFPYDWRRDIRFTAKRLARESERWLHAWRKSIGGSSKDPKDEPRLILVGHSMGGVVSRYFLECLEGWKNTRALITFGTPHRGSFMALQALALGFRKNLGPVNLFDLSEMVRSLPSAYQLLPIYECVQLPDGRTVRPGETQGLGQLDAVKAAQGLAFQREIERAAATNSKDPKYFNPQQGYTLYPVVGTFQPTLQGVRLTASGSLEMLHSEPNGEDLGGDGTVPRVSALPLEEHHHVRAMYSPTSHASLQNAFEVLAHVEGVLTGQDINLNKYRDSLFGPSPRSLSLHLEDAFGHDEPVTVRVRPSAEPVSLQAYVTNVKTGQPFSTALARDADGFHVGTLRPLPPGLYRVIVKGGPEVMPVTDVFAVFHRAGELPEDEEDVVDQLVSFSQPQDPERMRSVEPHSSTLVKPPPEAIDGPAVRDEGQRITRYPLVEPVVPARPGQALPLTVDLALTEVGSTTESAGVTVSGLPPDWTELPIKVRLLCSEMTFRAGADTGVVLVQRNAESIPATLTGTVNPSAAGELTVVATFEYGGRFCGAARRRIPIESAGTGSAGPSSSSRSPTMPPLPGTGSASAGAQDEGKGTFVLEAGAEKPHLTVQIHRLDRGNPRRLYWMLHVAVPCEGLPARLSGDLDLGSDPAAFFQSVAATARELRSGEHYNWFLGLGKLLYQRTPNAFRETFRALRKQYGPGFPIQFITDDPHVPWELMAPTDVPDAELLCMDHPVARWLLDYQTSLTTRLTHGDILTIAPDYQFHPHLAPLPQAQAESLQLARRFRAVRVAGRRQPVLSLLGGGYGRPVGLVHFAGHGKYSANNEVSPSCVYLEDGELRTLEVRNSMTMLGQRSRPLVIFNACEVGTATDMLGGIGGWAETFVSEQFSGFIAPLWPVQDAHARNAVEQLVTDLKENHLTVGEALRRLRQSEAKTSPTYLSYVFVGDVMASFAQAVSAARTAAA</sequence>
<evidence type="ECO:0000313" key="3">
    <source>
        <dbReference type="EMBL" id="WNG44503.1"/>
    </source>
</evidence>
<dbReference type="InterPro" id="IPR024983">
    <property type="entry name" value="CHAT_dom"/>
</dbReference>
<protein>
    <submittedName>
        <fullName evidence="3">CHAT domain-containing protein</fullName>
    </submittedName>
</protein>
<evidence type="ECO:0000259" key="2">
    <source>
        <dbReference type="Pfam" id="PF12770"/>
    </source>
</evidence>
<organism evidence="3 4">
    <name type="scientific">Archangium minus</name>
    <dbReference type="NCBI Taxonomy" id="83450"/>
    <lineage>
        <taxon>Bacteria</taxon>
        <taxon>Pseudomonadati</taxon>
        <taxon>Myxococcota</taxon>
        <taxon>Myxococcia</taxon>
        <taxon>Myxococcales</taxon>
        <taxon>Cystobacterineae</taxon>
        <taxon>Archangiaceae</taxon>
        <taxon>Archangium</taxon>
    </lineage>
</organism>
<gene>
    <name evidence="3" type="ORF">F0U60_10565</name>
</gene>
<accession>A0ABY9WML5</accession>
<dbReference type="PANTHER" id="PTHR11440">
    <property type="entry name" value="LECITHIN-CHOLESTEROL ACYLTRANSFERASE-RELATED"/>
    <property type="match status" value="1"/>
</dbReference>
<feature type="region of interest" description="Disordered" evidence="1">
    <location>
        <begin position="652"/>
        <end position="685"/>
    </location>
</feature>
<dbReference type="RefSeq" id="WP_395817428.1">
    <property type="nucleotide sequence ID" value="NZ_CP043494.1"/>
</dbReference>
<feature type="compositionally biased region" description="Low complexity" evidence="1">
    <location>
        <begin position="653"/>
        <end position="668"/>
    </location>
</feature>
<dbReference type="Pfam" id="PF02450">
    <property type="entry name" value="LCAT"/>
    <property type="match status" value="1"/>
</dbReference>
<name>A0ABY9WML5_9BACT</name>
<dbReference type="InterPro" id="IPR029058">
    <property type="entry name" value="AB_hydrolase_fold"/>
</dbReference>
<dbReference type="InterPro" id="IPR003386">
    <property type="entry name" value="LACT/PDAT_acylTrfase"/>
</dbReference>
<proteinExistence type="predicted"/>
<reference evidence="3 4" key="1">
    <citation type="submission" date="2019-08" db="EMBL/GenBank/DDBJ databases">
        <title>Archangium and Cystobacter genomes.</title>
        <authorList>
            <person name="Chen I.-C.K."/>
            <person name="Wielgoss S."/>
        </authorList>
    </citation>
    <scope>NUCLEOTIDE SEQUENCE [LARGE SCALE GENOMIC DNA]</scope>
    <source>
        <strain evidence="3 4">Cbm 6</strain>
    </source>
</reference>
<evidence type="ECO:0000256" key="1">
    <source>
        <dbReference type="SAM" id="MobiDB-lite"/>
    </source>
</evidence>